<dbReference type="InterPro" id="IPR039315">
    <property type="entry name" value="CheW"/>
</dbReference>
<dbReference type="Gene3D" id="2.30.30.40">
    <property type="entry name" value="SH3 Domains"/>
    <property type="match status" value="1"/>
</dbReference>
<comment type="caution">
    <text evidence="2">The sequence shown here is derived from an EMBL/GenBank/DDBJ whole genome shotgun (WGS) entry which is preliminary data.</text>
</comment>
<dbReference type="PANTHER" id="PTHR22617:SF23">
    <property type="entry name" value="CHEMOTAXIS PROTEIN CHEW"/>
    <property type="match status" value="1"/>
</dbReference>
<gene>
    <name evidence="2" type="ORF">ACFSBK_03475</name>
</gene>
<evidence type="ECO:0000313" key="2">
    <source>
        <dbReference type="EMBL" id="MFD1798922.1"/>
    </source>
</evidence>
<dbReference type="SMART" id="SM00260">
    <property type="entry name" value="CheW"/>
    <property type="match status" value="1"/>
</dbReference>
<dbReference type="Pfam" id="PF01584">
    <property type="entry name" value="CheW"/>
    <property type="match status" value="1"/>
</dbReference>
<organism evidence="2 3">
    <name type="scientific">Carnobacterium antarcticum</name>
    <dbReference type="NCBI Taxonomy" id="2126436"/>
    <lineage>
        <taxon>Bacteria</taxon>
        <taxon>Bacillati</taxon>
        <taxon>Bacillota</taxon>
        <taxon>Bacilli</taxon>
        <taxon>Lactobacillales</taxon>
        <taxon>Carnobacteriaceae</taxon>
        <taxon>Carnobacterium</taxon>
    </lineage>
</organism>
<sequence length="138" mass="16019">MMQIIIFTLNKKYYAFSSESVEEITKKMPWTAIPQSPKWVQGLINLRGNVITLINFYELLFPTDVSEELCYNNIIIVKKDEEKLAFMVDNVAWVTEIDPADIQELEHQAEDKVSGLIQVKDQIVNIINMETLFYKNEG</sequence>
<evidence type="ECO:0000259" key="1">
    <source>
        <dbReference type="PROSITE" id="PS50851"/>
    </source>
</evidence>
<dbReference type="RefSeq" id="WP_231726713.1">
    <property type="nucleotide sequence ID" value="NZ_JBHSQC010000015.1"/>
</dbReference>
<dbReference type="InterPro" id="IPR002545">
    <property type="entry name" value="CheW-lke_dom"/>
</dbReference>
<reference evidence="3" key="1">
    <citation type="journal article" date="2019" name="Int. J. Syst. Evol. Microbiol.">
        <title>The Global Catalogue of Microorganisms (GCM) 10K type strain sequencing project: providing services to taxonomists for standard genome sequencing and annotation.</title>
        <authorList>
            <consortium name="The Broad Institute Genomics Platform"/>
            <consortium name="The Broad Institute Genome Sequencing Center for Infectious Disease"/>
            <person name="Wu L."/>
            <person name="Ma J."/>
        </authorList>
    </citation>
    <scope>NUCLEOTIDE SEQUENCE [LARGE SCALE GENOMIC DNA]</scope>
    <source>
        <strain evidence="3">KCTC 42143</strain>
    </source>
</reference>
<dbReference type="EMBL" id="JBHUFF010000008">
    <property type="protein sequence ID" value="MFD1798922.1"/>
    <property type="molecule type" value="Genomic_DNA"/>
</dbReference>
<dbReference type="Proteomes" id="UP001597285">
    <property type="component" value="Unassembled WGS sequence"/>
</dbReference>
<keyword evidence="3" id="KW-1185">Reference proteome</keyword>
<dbReference type="InterPro" id="IPR036061">
    <property type="entry name" value="CheW-like_dom_sf"/>
</dbReference>
<feature type="domain" description="CheW-like" evidence="1">
    <location>
        <begin position="1"/>
        <end position="138"/>
    </location>
</feature>
<dbReference type="Gene3D" id="2.40.50.180">
    <property type="entry name" value="CheA-289, Domain 4"/>
    <property type="match status" value="1"/>
</dbReference>
<proteinExistence type="predicted"/>
<dbReference type="SUPFAM" id="SSF50341">
    <property type="entry name" value="CheW-like"/>
    <property type="match status" value="1"/>
</dbReference>
<dbReference type="PANTHER" id="PTHR22617">
    <property type="entry name" value="CHEMOTAXIS SENSOR HISTIDINE KINASE-RELATED"/>
    <property type="match status" value="1"/>
</dbReference>
<accession>A0ABW4NPU4</accession>
<dbReference type="PROSITE" id="PS50851">
    <property type="entry name" value="CHEW"/>
    <property type="match status" value="1"/>
</dbReference>
<evidence type="ECO:0000313" key="3">
    <source>
        <dbReference type="Proteomes" id="UP001597285"/>
    </source>
</evidence>
<name>A0ABW4NPU4_9LACT</name>
<protein>
    <submittedName>
        <fullName evidence="2">Chemotaxis protein CheW</fullName>
    </submittedName>
</protein>